<organism evidence="2 3">
    <name type="scientific">Riccia fluitans</name>
    <dbReference type="NCBI Taxonomy" id="41844"/>
    <lineage>
        <taxon>Eukaryota</taxon>
        <taxon>Viridiplantae</taxon>
        <taxon>Streptophyta</taxon>
        <taxon>Embryophyta</taxon>
        <taxon>Marchantiophyta</taxon>
        <taxon>Marchantiopsida</taxon>
        <taxon>Marchantiidae</taxon>
        <taxon>Marchantiales</taxon>
        <taxon>Ricciaceae</taxon>
        <taxon>Riccia</taxon>
    </lineage>
</organism>
<proteinExistence type="predicted"/>
<dbReference type="Proteomes" id="UP001605036">
    <property type="component" value="Unassembled WGS sequence"/>
</dbReference>
<reference evidence="2 3" key="1">
    <citation type="submission" date="2024-09" db="EMBL/GenBank/DDBJ databases">
        <title>Chromosome-scale assembly of Riccia fluitans.</title>
        <authorList>
            <person name="Paukszto L."/>
            <person name="Sawicki J."/>
            <person name="Karawczyk K."/>
            <person name="Piernik-Szablinska J."/>
            <person name="Szczecinska M."/>
            <person name="Mazdziarz M."/>
        </authorList>
    </citation>
    <scope>NUCLEOTIDE SEQUENCE [LARGE SCALE GENOMIC DNA]</scope>
    <source>
        <strain evidence="2">Rf_01</strain>
        <tissue evidence="2">Aerial parts of the thallus</tissue>
    </source>
</reference>
<gene>
    <name evidence="2" type="ORF">R1flu_010488</name>
</gene>
<feature type="region of interest" description="Disordered" evidence="1">
    <location>
        <begin position="82"/>
        <end position="111"/>
    </location>
</feature>
<dbReference type="AlphaFoldDB" id="A0ABD1Z5G5"/>
<evidence type="ECO:0000313" key="2">
    <source>
        <dbReference type="EMBL" id="KAL2642901.1"/>
    </source>
</evidence>
<evidence type="ECO:0000313" key="3">
    <source>
        <dbReference type="Proteomes" id="UP001605036"/>
    </source>
</evidence>
<keyword evidence="3" id="KW-1185">Reference proteome</keyword>
<evidence type="ECO:0000256" key="1">
    <source>
        <dbReference type="SAM" id="MobiDB-lite"/>
    </source>
</evidence>
<sequence length="130" mass="14536">MLACHVAWSRLPRHKPCHRQWWAPLEEACSIPPLSPVPARVQATVAVRRGSFRYPSRIADHEGCAEGKLELRRGYSPLPVGHVPSPPKWASGTSGLTDPWTGRQTDRPLYAPSPMRIPSPWIAIRSVDQM</sequence>
<accession>A0ABD1Z5G5</accession>
<name>A0ABD1Z5G5_9MARC</name>
<comment type="caution">
    <text evidence="2">The sequence shown here is derived from an EMBL/GenBank/DDBJ whole genome shotgun (WGS) entry which is preliminary data.</text>
</comment>
<dbReference type="EMBL" id="JBHFFA010000002">
    <property type="protein sequence ID" value="KAL2642901.1"/>
    <property type="molecule type" value="Genomic_DNA"/>
</dbReference>
<protein>
    <submittedName>
        <fullName evidence="2">Uncharacterized protein</fullName>
    </submittedName>
</protein>